<dbReference type="PANTHER" id="PTHR33127:SF5">
    <property type="entry name" value="TRANSMEMBRANE PROTEIN"/>
    <property type="match status" value="1"/>
</dbReference>
<accession>A0A2P5FGV7</accession>
<dbReference type="InParanoid" id="A0A2P5FGV7"/>
<dbReference type="AlphaFoldDB" id="A0A2P5FGV7"/>
<evidence type="ECO:0000259" key="1">
    <source>
        <dbReference type="Pfam" id="PF03478"/>
    </source>
</evidence>
<organism evidence="2 3">
    <name type="scientific">Trema orientale</name>
    <name type="common">Charcoal tree</name>
    <name type="synonym">Celtis orientalis</name>
    <dbReference type="NCBI Taxonomy" id="63057"/>
    <lineage>
        <taxon>Eukaryota</taxon>
        <taxon>Viridiplantae</taxon>
        <taxon>Streptophyta</taxon>
        <taxon>Embryophyta</taxon>
        <taxon>Tracheophyta</taxon>
        <taxon>Spermatophyta</taxon>
        <taxon>Magnoliopsida</taxon>
        <taxon>eudicotyledons</taxon>
        <taxon>Gunneridae</taxon>
        <taxon>Pentapetalae</taxon>
        <taxon>rosids</taxon>
        <taxon>fabids</taxon>
        <taxon>Rosales</taxon>
        <taxon>Cannabaceae</taxon>
        <taxon>Trema</taxon>
    </lineage>
</organism>
<reference evidence="3" key="1">
    <citation type="submission" date="2016-06" db="EMBL/GenBank/DDBJ databases">
        <title>Parallel loss of symbiosis genes in relatives of nitrogen-fixing non-legume Parasponia.</title>
        <authorList>
            <person name="Van Velzen R."/>
            <person name="Holmer R."/>
            <person name="Bu F."/>
            <person name="Rutten L."/>
            <person name="Van Zeijl A."/>
            <person name="Liu W."/>
            <person name="Santuari L."/>
            <person name="Cao Q."/>
            <person name="Sharma T."/>
            <person name="Shen D."/>
            <person name="Roswanjaya Y."/>
            <person name="Wardhani T."/>
            <person name="Kalhor M.S."/>
            <person name="Jansen J."/>
            <person name="Van den Hoogen J."/>
            <person name="Gungor B."/>
            <person name="Hartog M."/>
            <person name="Hontelez J."/>
            <person name="Verver J."/>
            <person name="Yang W.-C."/>
            <person name="Schijlen E."/>
            <person name="Repin R."/>
            <person name="Schilthuizen M."/>
            <person name="Schranz E."/>
            <person name="Heidstra R."/>
            <person name="Miyata K."/>
            <person name="Fedorova E."/>
            <person name="Kohlen W."/>
            <person name="Bisseling T."/>
            <person name="Smit S."/>
            <person name="Geurts R."/>
        </authorList>
    </citation>
    <scope>NUCLEOTIDE SEQUENCE [LARGE SCALE GENOMIC DNA]</scope>
    <source>
        <strain evidence="3">cv. RG33-2</strain>
    </source>
</reference>
<name>A0A2P5FGV7_TREOI</name>
<protein>
    <submittedName>
        <fullName evidence="2">F-box/kelch-repeat protein</fullName>
    </submittedName>
</protein>
<gene>
    <name evidence="2" type="ORF">TorRG33x02_070810</name>
</gene>
<keyword evidence="3" id="KW-1185">Reference proteome</keyword>
<evidence type="ECO:0000313" key="2">
    <source>
        <dbReference type="EMBL" id="PON97031.1"/>
    </source>
</evidence>
<comment type="caution">
    <text evidence="2">The sequence shown here is derived from an EMBL/GenBank/DDBJ whole genome shotgun (WGS) entry which is preliminary data.</text>
</comment>
<dbReference type="Pfam" id="PF03478">
    <property type="entry name" value="Beta-prop_KIB1-4"/>
    <property type="match status" value="1"/>
</dbReference>
<proteinExistence type="predicted"/>
<dbReference type="OrthoDB" id="1863935at2759"/>
<feature type="domain" description="KIB1-4 beta-propeller" evidence="1">
    <location>
        <begin position="51"/>
        <end position="285"/>
    </location>
</feature>
<dbReference type="Proteomes" id="UP000237000">
    <property type="component" value="Unassembled WGS sequence"/>
</dbReference>
<evidence type="ECO:0000313" key="3">
    <source>
        <dbReference type="Proteomes" id="UP000237000"/>
    </source>
</evidence>
<dbReference type="PANTHER" id="PTHR33127">
    <property type="entry name" value="TRANSMEMBRANE PROTEIN"/>
    <property type="match status" value="1"/>
</dbReference>
<dbReference type="InterPro" id="IPR005174">
    <property type="entry name" value="KIB1-4_b-propeller"/>
</dbReference>
<dbReference type="EMBL" id="JXTC01000034">
    <property type="protein sequence ID" value="PON97031.1"/>
    <property type="molecule type" value="Genomic_DNA"/>
</dbReference>
<sequence>MEHLCFMDQVRFRAVCKNWRAMDGIKPNDKFPWLLIYTGMKYRFPERKYYFYNPSTKKVYSVKNDVKHACTSYPYKSCHAVRLGWFLLQFWCCGDLILYNAFTCEVINLPKLIPSEEFKFMTFYYCPKRRHFEVYGVHKAGKDDHQSAEGMKISISMWSSTSASGNNKGWETHTFKLEEDITDFDVKFFKAECVKGNELYCVFTNGTVGVFNACNKKWRVVVKSRWEILDLTYPDLVEFEEELFLVHQGPYEWPIFKLDLSKKTWVEEADNLGDRALFSSRHSLCSSQFMILNPKLMKENLEGYVYYDYVGSNSDYSVSFKRLNLAKGSGDSDKWELKWPRQVLRGCPRHCWIHLCAIWIQPPPI</sequence>